<dbReference type="Proteomes" id="UP000028703">
    <property type="component" value="Unassembled WGS sequence"/>
</dbReference>
<keyword evidence="1" id="KW-0812">Transmembrane</keyword>
<dbReference type="STRING" id="421531.IX38_19770"/>
<gene>
    <name evidence="2" type="ORF">IX38_19770</name>
</gene>
<dbReference type="AlphaFoldDB" id="A0A085Z0E0"/>
<proteinExistence type="predicted"/>
<dbReference type="RefSeq" id="WP_034707486.1">
    <property type="nucleotide sequence ID" value="NZ_JPRO01000023.1"/>
</dbReference>
<evidence type="ECO:0000313" key="2">
    <source>
        <dbReference type="EMBL" id="KFE97903.1"/>
    </source>
</evidence>
<sequence length="65" mass="7768">MYKNKGLKMNFLVPVGLLLVMLPNIMKRWGIGSDTWFWVFMISGILLEIIGIYRMKQFKKMQERN</sequence>
<dbReference type="EMBL" id="JPRO01000023">
    <property type="protein sequence ID" value="KFE97903.1"/>
    <property type="molecule type" value="Genomic_DNA"/>
</dbReference>
<keyword evidence="1" id="KW-1133">Transmembrane helix</keyword>
<keyword evidence="1" id="KW-0472">Membrane</keyword>
<keyword evidence="3" id="KW-1185">Reference proteome</keyword>
<protein>
    <submittedName>
        <fullName evidence="2">Uncharacterized protein</fullName>
    </submittedName>
</protein>
<feature type="transmembrane region" description="Helical" evidence="1">
    <location>
        <begin position="37"/>
        <end position="55"/>
    </location>
</feature>
<accession>A0A085Z0E0</accession>
<organism evidence="2 3">
    <name type="scientific">Chryseobacterium luteum</name>
    <dbReference type="NCBI Taxonomy" id="421531"/>
    <lineage>
        <taxon>Bacteria</taxon>
        <taxon>Pseudomonadati</taxon>
        <taxon>Bacteroidota</taxon>
        <taxon>Flavobacteriia</taxon>
        <taxon>Flavobacteriales</taxon>
        <taxon>Weeksellaceae</taxon>
        <taxon>Chryseobacterium group</taxon>
        <taxon>Chryseobacterium</taxon>
    </lineage>
</organism>
<comment type="caution">
    <text evidence="2">The sequence shown here is derived from an EMBL/GenBank/DDBJ whole genome shotgun (WGS) entry which is preliminary data.</text>
</comment>
<evidence type="ECO:0000256" key="1">
    <source>
        <dbReference type="SAM" id="Phobius"/>
    </source>
</evidence>
<name>A0A085Z0E0_9FLAO</name>
<reference evidence="2 3" key="1">
    <citation type="submission" date="2014-07" db="EMBL/GenBank/DDBJ databases">
        <title>Genome of Chryseobacterium luteum DSM 18605.</title>
        <authorList>
            <person name="Stropko S.J."/>
            <person name="Pipes S.E."/>
            <person name="Newman J.D."/>
        </authorList>
    </citation>
    <scope>NUCLEOTIDE SEQUENCE [LARGE SCALE GENOMIC DNA]</scope>
    <source>
        <strain evidence="2 3">DSM 18605</strain>
    </source>
</reference>
<evidence type="ECO:0000313" key="3">
    <source>
        <dbReference type="Proteomes" id="UP000028703"/>
    </source>
</evidence>